<evidence type="ECO:0000259" key="3">
    <source>
        <dbReference type="Pfam" id="PF25130"/>
    </source>
</evidence>
<dbReference type="InterPro" id="IPR056722">
    <property type="entry name" value="DUF7820"/>
</dbReference>
<feature type="region of interest" description="Disordered" evidence="1">
    <location>
        <begin position="383"/>
        <end position="404"/>
    </location>
</feature>
<protein>
    <recommendedName>
        <fullName evidence="3">DUF7820 domain-containing protein</fullName>
    </recommendedName>
</protein>
<feature type="domain" description="DUF7820" evidence="3">
    <location>
        <begin position="410"/>
        <end position="760"/>
    </location>
</feature>
<evidence type="ECO:0000313" key="5">
    <source>
        <dbReference type="Proteomes" id="UP000799771"/>
    </source>
</evidence>
<feature type="region of interest" description="Disordered" evidence="1">
    <location>
        <begin position="1"/>
        <end position="160"/>
    </location>
</feature>
<evidence type="ECO:0000256" key="2">
    <source>
        <dbReference type="SAM" id="Phobius"/>
    </source>
</evidence>
<keyword evidence="2" id="KW-0812">Transmembrane</keyword>
<feature type="compositionally biased region" description="Basic and acidic residues" evidence="1">
    <location>
        <begin position="320"/>
        <end position="332"/>
    </location>
</feature>
<feature type="transmembrane region" description="Helical" evidence="2">
    <location>
        <begin position="350"/>
        <end position="377"/>
    </location>
</feature>
<organism evidence="4 5">
    <name type="scientific">Dothidotthia symphoricarpi CBS 119687</name>
    <dbReference type="NCBI Taxonomy" id="1392245"/>
    <lineage>
        <taxon>Eukaryota</taxon>
        <taxon>Fungi</taxon>
        <taxon>Dikarya</taxon>
        <taxon>Ascomycota</taxon>
        <taxon>Pezizomycotina</taxon>
        <taxon>Dothideomycetes</taxon>
        <taxon>Pleosporomycetidae</taxon>
        <taxon>Pleosporales</taxon>
        <taxon>Dothidotthiaceae</taxon>
        <taxon>Dothidotthia</taxon>
    </lineage>
</organism>
<evidence type="ECO:0000256" key="1">
    <source>
        <dbReference type="SAM" id="MobiDB-lite"/>
    </source>
</evidence>
<feature type="compositionally biased region" description="Polar residues" evidence="1">
    <location>
        <begin position="117"/>
        <end position="135"/>
    </location>
</feature>
<dbReference type="AlphaFoldDB" id="A0A6A6AR41"/>
<feature type="region of interest" description="Disordered" evidence="1">
    <location>
        <begin position="616"/>
        <end position="662"/>
    </location>
</feature>
<feature type="compositionally biased region" description="Low complexity" evidence="1">
    <location>
        <begin position="296"/>
        <end position="319"/>
    </location>
</feature>
<keyword evidence="2" id="KW-1133">Transmembrane helix</keyword>
<reference evidence="4" key="1">
    <citation type="journal article" date="2020" name="Stud. Mycol.">
        <title>101 Dothideomycetes genomes: a test case for predicting lifestyles and emergence of pathogens.</title>
        <authorList>
            <person name="Haridas S."/>
            <person name="Albert R."/>
            <person name="Binder M."/>
            <person name="Bloem J."/>
            <person name="Labutti K."/>
            <person name="Salamov A."/>
            <person name="Andreopoulos B."/>
            <person name="Baker S."/>
            <person name="Barry K."/>
            <person name="Bills G."/>
            <person name="Bluhm B."/>
            <person name="Cannon C."/>
            <person name="Castanera R."/>
            <person name="Culley D."/>
            <person name="Daum C."/>
            <person name="Ezra D."/>
            <person name="Gonzalez J."/>
            <person name="Henrissat B."/>
            <person name="Kuo A."/>
            <person name="Liang C."/>
            <person name="Lipzen A."/>
            <person name="Lutzoni F."/>
            <person name="Magnuson J."/>
            <person name="Mondo S."/>
            <person name="Nolan M."/>
            <person name="Ohm R."/>
            <person name="Pangilinan J."/>
            <person name="Park H.-J."/>
            <person name="Ramirez L."/>
            <person name="Alfaro M."/>
            <person name="Sun H."/>
            <person name="Tritt A."/>
            <person name="Yoshinaga Y."/>
            <person name="Zwiers L.-H."/>
            <person name="Turgeon B."/>
            <person name="Goodwin S."/>
            <person name="Spatafora J."/>
            <person name="Crous P."/>
            <person name="Grigoriev I."/>
        </authorList>
    </citation>
    <scope>NUCLEOTIDE SEQUENCE</scope>
    <source>
        <strain evidence="4">CBS 119687</strain>
    </source>
</reference>
<gene>
    <name evidence="4" type="ORF">P153DRAFT_282389</name>
</gene>
<dbReference type="OrthoDB" id="5384459at2759"/>
<accession>A0A6A6AR41</accession>
<dbReference type="Proteomes" id="UP000799771">
    <property type="component" value="Unassembled WGS sequence"/>
</dbReference>
<dbReference type="Pfam" id="PF25130">
    <property type="entry name" value="DUF7820"/>
    <property type="match status" value="1"/>
</dbReference>
<feature type="compositionally biased region" description="Basic and acidic residues" evidence="1">
    <location>
        <begin position="16"/>
        <end position="25"/>
    </location>
</feature>
<dbReference type="PANTHER" id="PTHR42078">
    <property type="entry name" value="GLUCAN 1, 4-ALPHA-GLUCOSIDASE"/>
    <property type="match status" value="1"/>
</dbReference>
<dbReference type="PANTHER" id="PTHR42078:SF1">
    <property type="entry name" value="GLUCAN 1, 4-ALPHA-GLUCOSIDASE"/>
    <property type="match status" value="1"/>
</dbReference>
<feature type="compositionally biased region" description="Low complexity" evidence="1">
    <location>
        <begin position="80"/>
        <end position="90"/>
    </location>
</feature>
<dbReference type="EMBL" id="ML977499">
    <property type="protein sequence ID" value="KAF2133465.1"/>
    <property type="molecule type" value="Genomic_DNA"/>
</dbReference>
<name>A0A6A6AR41_9PLEO</name>
<evidence type="ECO:0000313" key="4">
    <source>
        <dbReference type="EMBL" id="KAF2133465.1"/>
    </source>
</evidence>
<dbReference type="GeneID" id="54403627"/>
<feature type="compositionally biased region" description="Low complexity" evidence="1">
    <location>
        <begin position="244"/>
        <end position="279"/>
    </location>
</feature>
<proteinExistence type="predicted"/>
<keyword evidence="5" id="KW-1185">Reference proteome</keyword>
<sequence length="761" mass="81607">MPSVSDGFRPANASGGDHDRNDALSRHASTSKAPANDLRRTATRNSIAKVRDSMVQDGRPPNPPSRFSSGQPPLGHRDSVSSTASFATTTMGENPFETGPSHPYGMYPQHTMARPTSVATTSTDPQPHRSMSLQRPTHPYAMYSQSGLSEESPEEPERPAVPQIQTAIPMGFPGLNAGYQRVLGPDGEEQDIIGPDGHTEQLPPYSRYPDEGPTKACLAAQASASRVLPAPSPVADPDDPFLNPTSPLLTPVSPVSSTSSTSPSTPTLVSAPLLPTVTPARLPPRRPETQTGNLAPTLPLPLSTSTIPAEPSDSASDSLLAKDDESYTEKSEQVQQKAGWRKKRLLGGRVSMGVAILVAVLILTLAIVLGVLVGVLVAKKHSKDHNKDVTADKPHEPPPMPQVTGSGGVLFDATLIPTPANFATLPTGAFSLPLGLPQENNPGCLTQANQYSAWSCKMTLVPLIIVINDTSPGSDGTTQQVASVNGGPMVPKGTVQYGLQTPELVLQPLQLVLDLDYKDYGPAYHFSARYDKVVILRPEELIASSSLKRRDEDILFSQPFQVQRGDEPWYCFWNSTYIEGYIYAEDNSTAPATTGYSISSSPTASSSPDLRAVTTSTVATTARSPDVRATSTTSTTLNSPAQTFGPAVRREATASDTSSNSRMPAYSRIIKIEERRLPRSPQPYCQKMVLLDSGAIVPAPNGNAGPVRIWLQEQDPSYQAYFASQAATTTTIPNANKRELSPPMQKRSDPSNACHCQWMFK</sequence>
<feature type="region of interest" description="Disordered" evidence="1">
    <location>
        <begin position="177"/>
        <end position="340"/>
    </location>
</feature>
<keyword evidence="2" id="KW-0472">Membrane</keyword>
<feature type="compositionally biased region" description="Polar residues" evidence="1">
    <location>
        <begin position="629"/>
        <end position="642"/>
    </location>
</feature>
<feature type="compositionally biased region" description="Basic and acidic residues" evidence="1">
    <location>
        <begin position="385"/>
        <end position="396"/>
    </location>
</feature>
<dbReference type="RefSeq" id="XP_033527852.1">
    <property type="nucleotide sequence ID" value="XM_033663195.1"/>
</dbReference>